<sequence>MPDNEVASALLGVVDTPKLKLSGLVKHVEELAAHDNRFKNSEQMRLWRSPRLRASTNLQAALGKDI</sequence>
<protein>
    <submittedName>
        <fullName evidence="1">Uncharacterized protein</fullName>
    </submittedName>
</protein>
<dbReference type="AlphaFoldDB" id="A0A411YW58"/>
<dbReference type="Proteomes" id="UP000284547">
    <property type="component" value="Unassembled WGS sequence"/>
</dbReference>
<gene>
    <name evidence="1" type="ORF">D1012_21850</name>
</gene>
<name>A0A411YW58_9RHOB</name>
<evidence type="ECO:0000313" key="1">
    <source>
        <dbReference type="EMBL" id="RGP35101.1"/>
    </source>
</evidence>
<dbReference type="EMBL" id="QWEY01000028">
    <property type="protein sequence ID" value="RGP35101.1"/>
    <property type="molecule type" value="Genomic_DNA"/>
</dbReference>
<reference evidence="1 2" key="1">
    <citation type="submission" date="2018-08" db="EMBL/GenBank/DDBJ databases">
        <title>Flavobacterium tibetense sp. nov., isolated from a wetland YonghuCo on Tibetan Plateau.</title>
        <authorList>
            <person name="Phurbu D."/>
            <person name="Lu H."/>
            <person name="Xing P."/>
        </authorList>
    </citation>
    <scope>NUCLEOTIDE SEQUENCE [LARGE SCALE GENOMIC DNA]</scope>
    <source>
        <strain evidence="1 2">DJC</strain>
    </source>
</reference>
<comment type="caution">
    <text evidence="1">The sequence shown here is derived from an EMBL/GenBank/DDBJ whole genome shotgun (WGS) entry which is preliminary data.</text>
</comment>
<accession>A0A411YW58</accession>
<proteinExistence type="predicted"/>
<evidence type="ECO:0000313" key="2">
    <source>
        <dbReference type="Proteomes" id="UP000284547"/>
    </source>
</evidence>
<keyword evidence="2" id="KW-1185">Reference proteome</keyword>
<organism evidence="1 2">
    <name type="scientific">Pseudotabrizicola alkalilacus</name>
    <dbReference type="NCBI Taxonomy" id="2305252"/>
    <lineage>
        <taxon>Bacteria</taxon>
        <taxon>Pseudomonadati</taxon>
        <taxon>Pseudomonadota</taxon>
        <taxon>Alphaproteobacteria</taxon>
        <taxon>Rhodobacterales</taxon>
        <taxon>Paracoccaceae</taxon>
        <taxon>Pseudotabrizicola</taxon>
    </lineage>
</organism>